<feature type="domain" description="LpxI N-terminal" evidence="2">
    <location>
        <begin position="20"/>
        <end position="152"/>
    </location>
</feature>
<dbReference type="PANTHER" id="PTHR39962">
    <property type="entry name" value="BLL4848 PROTEIN"/>
    <property type="match status" value="1"/>
</dbReference>
<feature type="domain" description="LpxI C-terminal" evidence="1">
    <location>
        <begin position="156"/>
        <end position="291"/>
    </location>
</feature>
<dbReference type="Pfam" id="PF06230">
    <property type="entry name" value="LpxI_C"/>
    <property type="match status" value="1"/>
</dbReference>
<organism evidence="3 4">
    <name type="scientific">Mesorhizobium zhangyense</name>
    <dbReference type="NCBI Taxonomy" id="1776730"/>
    <lineage>
        <taxon>Bacteria</taxon>
        <taxon>Pseudomonadati</taxon>
        <taxon>Pseudomonadota</taxon>
        <taxon>Alphaproteobacteria</taxon>
        <taxon>Hyphomicrobiales</taxon>
        <taxon>Phyllobacteriaceae</taxon>
        <taxon>Mesorhizobium</taxon>
    </lineage>
</organism>
<sequence>MTTPTRTDPKIPIKLAAGDKVGIVAGSGRLPVNVAERLTAAGHAPFVALIEGEADQASTLTSCEHEYLQLEDFAVLVPTLKRHGVTHVVLAGGIARRPEWRKVKPRLALLAILPRALAALARGDNGLLKALVSGLEAYGMKVVGAHEIVPDLLAIEGPMTGVVPLKSDWRDLDAALAAARTIGALDIGQGAVSIGGRVIALEGIEGTDGLLARVAGMRGHGRIAGKKRGVLVKCAKPDQEMRADLPTIGPATVEGAHAAGLAGIGVEAGGSLVLDYGKMIERADALGLFVVGLPKGVGK</sequence>
<dbReference type="InterPro" id="IPR053174">
    <property type="entry name" value="LpxI"/>
</dbReference>
<evidence type="ECO:0000259" key="2">
    <source>
        <dbReference type="Pfam" id="PF17930"/>
    </source>
</evidence>
<keyword evidence="4" id="KW-1185">Reference proteome</keyword>
<dbReference type="AlphaFoldDB" id="A0A7C9VAX5"/>
<dbReference type="Pfam" id="PF17930">
    <property type="entry name" value="LpxI_N"/>
    <property type="match status" value="1"/>
</dbReference>
<gene>
    <name evidence="3" type="primary">lpxI</name>
    <name evidence="3" type="ORF">G6N74_02920</name>
</gene>
<keyword evidence="3" id="KW-0378">Hydrolase</keyword>
<evidence type="ECO:0000313" key="3">
    <source>
        <dbReference type="EMBL" id="NGN40008.1"/>
    </source>
</evidence>
<evidence type="ECO:0000313" key="4">
    <source>
        <dbReference type="Proteomes" id="UP000481252"/>
    </source>
</evidence>
<dbReference type="Gene3D" id="3.40.50.20">
    <property type="match status" value="1"/>
</dbReference>
<reference evidence="3 4" key="1">
    <citation type="submission" date="2020-02" db="EMBL/GenBank/DDBJ databases">
        <title>Genome sequence of the type strain CGMCC 1.15528 of Mesorhizobium zhangyense.</title>
        <authorList>
            <person name="Gao J."/>
            <person name="Sun J."/>
        </authorList>
    </citation>
    <scope>NUCLEOTIDE SEQUENCE [LARGE SCALE GENOMIC DNA]</scope>
    <source>
        <strain evidence="3 4">CGMCC 1.15528</strain>
    </source>
</reference>
<dbReference type="GO" id="GO:0016787">
    <property type="term" value="F:hydrolase activity"/>
    <property type="evidence" value="ECO:0007669"/>
    <property type="project" value="UniProtKB-KW"/>
</dbReference>
<dbReference type="Gene3D" id="3.40.140.80">
    <property type="match status" value="1"/>
</dbReference>
<dbReference type="RefSeq" id="WP_165114080.1">
    <property type="nucleotide sequence ID" value="NZ_JAAKZG010000001.1"/>
</dbReference>
<dbReference type="InterPro" id="IPR043167">
    <property type="entry name" value="LpxI_C_sf"/>
</dbReference>
<dbReference type="InterPro" id="IPR010415">
    <property type="entry name" value="LpxI_C"/>
</dbReference>
<accession>A0A7C9VAX5</accession>
<comment type="caution">
    <text evidence="3">The sequence shown here is derived from an EMBL/GenBank/DDBJ whole genome shotgun (WGS) entry which is preliminary data.</text>
</comment>
<name>A0A7C9VAX5_9HYPH</name>
<protein>
    <submittedName>
        <fullName evidence="3">UDP-2,3-diacylglucosamine diphosphatase LpxI</fullName>
        <ecNumber evidence="3">3.6.1.54</ecNumber>
    </submittedName>
</protein>
<evidence type="ECO:0000259" key="1">
    <source>
        <dbReference type="Pfam" id="PF06230"/>
    </source>
</evidence>
<dbReference type="InterPro" id="IPR041255">
    <property type="entry name" value="LpxI_N"/>
</dbReference>
<dbReference type="EC" id="3.6.1.54" evidence="3"/>
<dbReference type="PANTHER" id="PTHR39962:SF1">
    <property type="entry name" value="LPXI FAMILY PROTEIN"/>
    <property type="match status" value="1"/>
</dbReference>
<dbReference type="Proteomes" id="UP000481252">
    <property type="component" value="Unassembled WGS sequence"/>
</dbReference>
<dbReference type="EMBL" id="JAAKZG010000001">
    <property type="protein sequence ID" value="NGN40008.1"/>
    <property type="molecule type" value="Genomic_DNA"/>
</dbReference>
<proteinExistence type="predicted"/>